<dbReference type="GO" id="GO:0005886">
    <property type="term" value="C:plasma membrane"/>
    <property type="evidence" value="ECO:0007669"/>
    <property type="project" value="UniProtKB-SubCell"/>
</dbReference>
<keyword evidence="6" id="KW-0598">Phosphotransferase system</keyword>
<evidence type="ECO:0000256" key="10">
    <source>
        <dbReference type="ARBA" id="ARBA00023136"/>
    </source>
</evidence>
<keyword evidence="4" id="KW-0762">Sugar transport</keyword>
<dbReference type="NCBIfam" id="TIGR01995">
    <property type="entry name" value="PTS-II-ABC-beta"/>
    <property type="match status" value="1"/>
</dbReference>
<comment type="caution">
    <text evidence="22">The sequence shown here is derived from an EMBL/GenBank/DDBJ whole genome shotgun (WGS) entry which is preliminary data.</text>
</comment>
<evidence type="ECO:0000256" key="5">
    <source>
        <dbReference type="ARBA" id="ARBA00022679"/>
    </source>
</evidence>
<reference evidence="22" key="2">
    <citation type="submission" date="2021-04" db="EMBL/GenBank/DDBJ databases">
        <authorList>
            <person name="Gilroy R."/>
        </authorList>
    </citation>
    <scope>NUCLEOTIDE SEQUENCE</scope>
    <source>
        <strain evidence="22">CHK169-4300</strain>
    </source>
</reference>
<keyword evidence="8" id="KW-0418">Kinase</keyword>
<protein>
    <recommendedName>
        <fullName evidence="14">PTS system sucrose-specific EIIBCA component</fullName>
        <ecNumber evidence="11">2.7.1.211</ecNumber>
    </recommendedName>
    <alternativeName>
        <fullName evidence="15">EIIBCA-Scr</fullName>
    </alternativeName>
</protein>
<evidence type="ECO:0000256" key="2">
    <source>
        <dbReference type="ARBA" id="ARBA00022448"/>
    </source>
</evidence>
<dbReference type="FunFam" id="2.70.70.10:FF:000001">
    <property type="entry name" value="PTS system glucose-specific IIA component"/>
    <property type="match status" value="1"/>
</dbReference>
<dbReference type="GO" id="GO:0009401">
    <property type="term" value="P:phosphoenolpyruvate-dependent sugar phosphotransferase system"/>
    <property type="evidence" value="ECO:0007669"/>
    <property type="project" value="UniProtKB-KW"/>
</dbReference>
<evidence type="ECO:0000256" key="12">
    <source>
        <dbReference type="ARBA" id="ARBA00045139"/>
    </source>
</evidence>
<feature type="transmembrane region" description="Helical" evidence="18">
    <location>
        <begin position="144"/>
        <end position="165"/>
    </location>
</feature>
<dbReference type="PROSITE" id="PS51103">
    <property type="entry name" value="PTS_EIIC_TYPE_1"/>
    <property type="match status" value="1"/>
</dbReference>
<evidence type="ECO:0000256" key="3">
    <source>
        <dbReference type="ARBA" id="ARBA00022475"/>
    </source>
</evidence>
<feature type="transmembrane region" description="Helical" evidence="18">
    <location>
        <begin position="340"/>
        <end position="361"/>
    </location>
</feature>
<keyword evidence="3" id="KW-1003">Cell membrane</keyword>
<reference evidence="22" key="1">
    <citation type="journal article" date="2021" name="PeerJ">
        <title>Extensive microbial diversity within the chicken gut microbiome revealed by metagenomics and culture.</title>
        <authorList>
            <person name="Gilroy R."/>
            <person name="Ravi A."/>
            <person name="Getino M."/>
            <person name="Pursley I."/>
            <person name="Horton D.L."/>
            <person name="Alikhan N.F."/>
            <person name="Baker D."/>
            <person name="Gharbi K."/>
            <person name="Hall N."/>
            <person name="Watson M."/>
            <person name="Adriaenssens E.M."/>
            <person name="Foster-Nyarko E."/>
            <person name="Jarju S."/>
            <person name="Secka A."/>
            <person name="Antonio M."/>
            <person name="Oren A."/>
            <person name="Chaudhuri R.R."/>
            <person name="La Ragione R."/>
            <person name="Hildebrand F."/>
            <person name="Pallen M.J."/>
        </authorList>
    </citation>
    <scope>NUCLEOTIDE SEQUENCE</scope>
    <source>
        <strain evidence="22">CHK169-4300</strain>
    </source>
</reference>
<evidence type="ECO:0000313" key="23">
    <source>
        <dbReference type="Proteomes" id="UP000824106"/>
    </source>
</evidence>
<dbReference type="SUPFAM" id="SSF55604">
    <property type="entry name" value="Glucose permease domain IIB"/>
    <property type="match status" value="1"/>
</dbReference>
<name>A0A9D2G0W9_9LACT</name>
<dbReference type="InterPro" id="IPR050558">
    <property type="entry name" value="PTS_Sugar-Specific_Components"/>
</dbReference>
<evidence type="ECO:0000256" key="18">
    <source>
        <dbReference type="SAM" id="Phobius"/>
    </source>
</evidence>
<feature type="transmembrane region" description="Helical" evidence="18">
    <location>
        <begin position="445"/>
        <end position="466"/>
    </location>
</feature>
<dbReference type="InterPro" id="IPR036878">
    <property type="entry name" value="Glu_permease_IIB"/>
</dbReference>
<keyword evidence="9 18" id="KW-1133">Transmembrane helix</keyword>
<dbReference type="InterPro" id="IPR018113">
    <property type="entry name" value="PTrfase_EIIB_Cys"/>
</dbReference>
<dbReference type="InterPro" id="IPR011055">
    <property type="entry name" value="Dup_hybrid_motif"/>
</dbReference>
<evidence type="ECO:0000259" key="21">
    <source>
        <dbReference type="PROSITE" id="PS51103"/>
    </source>
</evidence>
<dbReference type="CDD" id="cd00212">
    <property type="entry name" value="PTS_IIB_glc"/>
    <property type="match status" value="1"/>
</dbReference>
<keyword evidence="2" id="KW-0813">Transport</keyword>
<evidence type="ECO:0000256" key="8">
    <source>
        <dbReference type="ARBA" id="ARBA00022777"/>
    </source>
</evidence>
<dbReference type="Pfam" id="PF00358">
    <property type="entry name" value="PTS_EIIA_1"/>
    <property type="match status" value="1"/>
</dbReference>
<keyword evidence="7 18" id="KW-0812">Transmembrane</keyword>
<sequence length="657" mass="70499">MANKNYEELARDILENVGGEENVTGLRHCVTRLRFNLKDESKANTDYLKKRDGVVTVVQSGGQYQVVIGNEVGNVYEAITDISNIGEDNGGSEPDNSDVSTFDRLIDTISGLFQPFMGALAGIGIIKGLVAIIGAFGVPETNGVYALLNVVGDGFFQYLPFALALTAARRFKLNQFVGIAMAAAFLHPEIGNLVSGDALYTLFAGTPFESVIHTTFLGFPIILPPAGNYYQSVIPIILAVWFAAKVEKWVKSWIPGIVAGTFVPVFTLLIATPISLLIIGPVATWASSLIGALFTWLNAFSPLLFGALLTGSWQLLVIFGLHWGVIPIGFLQFSELGRSTLFAQVTLSTFSIFGMLIAIAIRSKERKTKELSASSIVPALFGITEPAIYGLMLPMKKLFAIAIALNIIFGAYTGMVGLEQFTLGGLGIFALPTFIHPTEGITMNFWHAIIGMAGLALAGFIVTMLIDIPKIQDEDDEGLETVPSGANEVTPETNKETTKQEIEESAKQDIVASPLAGEIVKQDEIEDEVFASGAMGKAIAINPTDGVIYAPANAKVTTIFPTGHAVGLTTDGGSEILIHIGLDTVELNGEGFEKFVEADDVVEAGQKLISFDIDFIKAKGFSVQTPIVVTNSNDFEDVLFTNETSVEQGDYLLTSVK</sequence>
<dbReference type="NCBIfam" id="TIGR00830">
    <property type="entry name" value="PTBA"/>
    <property type="match status" value="1"/>
</dbReference>
<dbReference type="Pfam" id="PF00367">
    <property type="entry name" value="PTS_EIIB"/>
    <property type="match status" value="1"/>
</dbReference>
<feature type="domain" description="PTS EIIB type-1" evidence="20">
    <location>
        <begin position="7"/>
        <end position="89"/>
    </location>
</feature>
<feature type="region of interest" description="Disordered" evidence="17">
    <location>
        <begin position="476"/>
        <end position="505"/>
    </location>
</feature>
<evidence type="ECO:0000256" key="11">
    <source>
        <dbReference type="ARBA" id="ARBA00044053"/>
    </source>
</evidence>
<feature type="transmembrane region" description="Helical" evidence="18">
    <location>
        <begin position="229"/>
        <end position="246"/>
    </location>
</feature>
<evidence type="ECO:0000256" key="7">
    <source>
        <dbReference type="ARBA" id="ARBA00022692"/>
    </source>
</evidence>
<dbReference type="Pfam" id="PF02378">
    <property type="entry name" value="PTS_EIIC"/>
    <property type="match status" value="1"/>
</dbReference>
<comment type="function">
    <text evidence="12">The phosphoenolpyruvate-dependent sugar phosphotransferase system (sugar PTS), a major carbohydrate active transport system, catalyzes the phosphorylation of incoming sugar substrates concomitantly with their translocation across the cell membrane. This system is involved in sucrose transport.</text>
</comment>
<dbReference type="PROSITE" id="PS01035">
    <property type="entry name" value="PTS_EIIB_TYPE_1_CYS"/>
    <property type="match status" value="1"/>
</dbReference>
<dbReference type="InterPro" id="IPR001996">
    <property type="entry name" value="PTS_IIB_1"/>
</dbReference>
<dbReference type="SUPFAM" id="SSF51261">
    <property type="entry name" value="Duplicated hybrid motif"/>
    <property type="match status" value="1"/>
</dbReference>
<feature type="transmembrane region" description="Helical" evidence="18">
    <location>
        <begin position="253"/>
        <end position="279"/>
    </location>
</feature>
<dbReference type="Gene3D" id="2.70.70.10">
    <property type="entry name" value="Glucose Permease (Domain IIA)"/>
    <property type="match status" value="1"/>
</dbReference>
<dbReference type="GO" id="GO:0016301">
    <property type="term" value="F:kinase activity"/>
    <property type="evidence" value="ECO:0007669"/>
    <property type="project" value="UniProtKB-KW"/>
</dbReference>
<dbReference type="InterPro" id="IPR003352">
    <property type="entry name" value="PTS_EIIC"/>
</dbReference>
<evidence type="ECO:0000256" key="15">
    <source>
        <dbReference type="ARBA" id="ARBA00081008"/>
    </source>
</evidence>
<feature type="domain" description="PTS EIIC type-1" evidence="21">
    <location>
        <begin position="107"/>
        <end position="478"/>
    </location>
</feature>
<evidence type="ECO:0000256" key="17">
    <source>
        <dbReference type="SAM" id="MobiDB-lite"/>
    </source>
</evidence>
<dbReference type="PANTHER" id="PTHR30175:SF1">
    <property type="entry name" value="PTS SYSTEM ARBUTIN-, CELLOBIOSE-, AND SALICIN-SPECIFIC EIIBC COMPONENT-RELATED"/>
    <property type="match status" value="1"/>
</dbReference>
<keyword evidence="5 22" id="KW-0808">Transferase</keyword>
<evidence type="ECO:0000256" key="6">
    <source>
        <dbReference type="ARBA" id="ARBA00022683"/>
    </source>
</evidence>
<feature type="transmembrane region" description="Helical" evidence="18">
    <location>
        <begin position="398"/>
        <end position="418"/>
    </location>
</feature>
<evidence type="ECO:0000256" key="4">
    <source>
        <dbReference type="ARBA" id="ARBA00022597"/>
    </source>
</evidence>
<evidence type="ECO:0000259" key="19">
    <source>
        <dbReference type="PROSITE" id="PS51093"/>
    </source>
</evidence>
<dbReference type="AlphaFoldDB" id="A0A9D2G0W9"/>
<dbReference type="EMBL" id="DXAZ01000013">
    <property type="protein sequence ID" value="HIZ70350.1"/>
    <property type="molecule type" value="Genomic_DNA"/>
</dbReference>
<dbReference type="PANTHER" id="PTHR30175">
    <property type="entry name" value="PHOSPHOTRANSFERASE SYSTEM TRANSPORT PROTEIN"/>
    <property type="match status" value="1"/>
</dbReference>
<gene>
    <name evidence="22" type="ORF">H9808_01015</name>
</gene>
<feature type="domain" description="PTS EIIA type-1" evidence="19">
    <location>
        <begin position="527"/>
        <end position="631"/>
    </location>
</feature>
<dbReference type="GO" id="GO:0015771">
    <property type="term" value="P:trehalose transport"/>
    <property type="evidence" value="ECO:0007669"/>
    <property type="project" value="TreeGrafter"/>
</dbReference>
<dbReference type="InterPro" id="IPR013013">
    <property type="entry name" value="PTS_EIIC_1"/>
</dbReference>
<keyword evidence="10 18" id="KW-0472">Membrane</keyword>
<dbReference type="PROSITE" id="PS51098">
    <property type="entry name" value="PTS_EIIB_TYPE_1"/>
    <property type="match status" value="1"/>
</dbReference>
<dbReference type="GO" id="GO:0008982">
    <property type="term" value="F:protein-N(PI)-phosphohistidine-sugar phosphotransferase activity"/>
    <property type="evidence" value="ECO:0007669"/>
    <property type="project" value="InterPro"/>
</dbReference>
<dbReference type="PROSITE" id="PS51093">
    <property type="entry name" value="PTS_EIIA_TYPE_1"/>
    <property type="match status" value="1"/>
</dbReference>
<dbReference type="EC" id="2.7.1.211" evidence="11"/>
<feature type="transmembrane region" description="Helical" evidence="18">
    <location>
        <begin position="116"/>
        <end position="138"/>
    </location>
</feature>
<evidence type="ECO:0000256" key="14">
    <source>
        <dbReference type="ARBA" id="ARBA00074554"/>
    </source>
</evidence>
<dbReference type="Gene3D" id="3.30.1360.60">
    <property type="entry name" value="Glucose permease domain IIB"/>
    <property type="match status" value="1"/>
</dbReference>
<accession>A0A9D2G0W9</accession>
<evidence type="ECO:0000256" key="1">
    <source>
        <dbReference type="ARBA" id="ARBA00004651"/>
    </source>
</evidence>
<evidence type="ECO:0000256" key="9">
    <source>
        <dbReference type="ARBA" id="ARBA00022989"/>
    </source>
</evidence>
<dbReference type="Proteomes" id="UP000824106">
    <property type="component" value="Unassembled WGS sequence"/>
</dbReference>
<feature type="active site" description="Phosphocysteine intermediate; for EIIB activity" evidence="16">
    <location>
        <position position="29"/>
    </location>
</feature>
<comment type="subcellular location">
    <subcellularLocation>
        <location evidence="1">Cell membrane</location>
        <topology evidence="1">Multi-pass membrane protein</topology>
    </subcellularLocation>
</comment>
<evidence type="ECO:0000256" key="13">
    <source>
        <dbReference type="ARBA" id="ARBA00048931"/>
    </source>
</evidence>
<comment type="catalytic activity">
    <reaction evidence="13">
        <text>N(pros)-phospho-L-histidyl-[protein](out) + sucrose = sucrose 6(G)-phosphate(in) + L-histidyl-[protein]</text>
        <dbReference type="Rhea" id="RHEA:49236"/>
        <dbReference type="Rhea" id="RHEA-COMP:9745"/>
        <dbReference type="Rhea" id="RHEA-COMP:9746"/>
        <dbReference type="ChEBI" id="CHEBI:17992"/>
        <dbReference type="ChEBI" id="CHEBI:29979"/>
        <dbReference type="ChEBI" id="CHEBI:64837"/>
        <dbReference type="ChEBI" id="CHEBI:91002"/>
        <dbReference type="EC" id="2.7.1.211"/>
    </reaction>
</comment>
<evidence type="ECO:0000259" key="20">
    <source>
        <dbReference type="PROSITE" id="PS51098"/>
    </source>
</evidence>
<evidence type="ECO:0000313" key="22">
    <source>
        <dbReference type="EMBL" id="HIZ70350.1"/>
    </source>
</evidence>
<dbReference type="InterPro" id="IPR011297">
    <property type="entry name" value="PTS_IIABC_b_glu"/>
</dbReference>
<dbReference type="FunFam" id="3.30.1360.60:FF:000001">
    <property type="entry name" value="PTS system glucose-specific IIBC component PtsG"/>
    <property type="match status" value="1"/>
</dbReference>
<feature type="compositionally biased region" description="Basic and acidic residues" evidence="17">
    <location>
        <begin position="493"/>
        <end position="505"/>
    </location>
</feature>
<feature type="transmembrane region" description="Helical" evidence="18">
    <location>
        <begin position="285"/>
        <end position="308"/>
    </location>
</feature>
<organism evidence="22 23">
    <name type="scientific">Candidatus Atopostipes pullistercoris</name>
    <dbReference type="NCBI Taxonomy" id="2838467"/>
    <lineage>
        <taxon>Bacteria</taxon>
        <taxon>Bacillati</taxon>
        <taxon>Bacillota</taxon>
        <taxon>Bacilli</taxon>
        <taxon>Lactobacillales</taxon>
        <taxon>Carnobacteriaceae</taxon>
        <taxon>Atopostipes</taxon>
    </lineage>
</organism>
<dbReference type="GO" id="GO:0090589">
    <property type="term" value="F:protein-phosphocysteine-trehalose phosphotransferase system transporter activity"/>
    <property type="evidence" value="ECO:0007669"/>
    <property type="project" value="TreeGrafter"/>
</dbReference>
<feature type="transmembrane region" description="Helical" evidence="18">
    <location>
        <begin position="315"/>
        <end position="334"/>
    </location>
</feature>
<proteinExistence type="predicted"/>
<dbReference type="PROSITE" id="PS00371">
    <property type="entry name" value="PTS_EIIA_TYPE_1_HIS"/>
    <property type="match status" value="1"/>
</dbReference>
<dbReference type="InterPro" id="IPR001127">
    <property type="entry name" value="PTS_EIIA_1_perm"/>
</dbReference>
<evidence type="ECO:0000256" key="16">
    <source>
        <dbReference type="PROSITE-ProRule" id="PRU00421"/>
    </source>
</evidence>